<feature type="compositionally biased region" description="Polar residues" evidence="1">
    <location>
        <begin position="236"/>
        <end position="248"/>
    </location>
</feature>
<reference evidence="2 3" key="1">
    <citation type="submission" date="2016-07" db="EMBL/GenBank/DDBJ databases">
        <title>Pervasive Adenine N6-methylation of Active Genes in Fungi.</title>
        <authorList>
            <consortium name="DOE Joint Genome Institute"/>
            <person name="Mondo S.J."/>
            <person name="Dannebaum R.O."/>
            <person name="Kuo R.C."/>
            <person name="Labutti K."/>
            <person name="Haridas S."/>
            <person name="Kuo A."/>
            <person name="Salamov A."/>
            <person name="Ahrendt S.R."/>
            <person name="Lipzen A."/>
            <person name="Sullivan W."/>
            <person name="Andreopoulos W.B."/>
            <person name="Clum A."/>
            <person name="Lindquist E."/>
            <person name="Daum C."/>
            <person name="Ramamoorthy G.K."/>
            <person name="Gryganskyi A."/>
            <person name="Culley D."/>
            <person name="Magnuson J.K."/>
            <person name="James T.Y."/>
            <person name="O'Malley M.A."/>
            <person name="Stajich J.E."/>
            <person name="Spatafora J.W."/>
            <person name="Visel A."/>
            <person name="Grigoriev I.V."/>
        </authorList>
    </citation>
    <scope>NUCLEOTIDE SEQUENCE [LARGE SCALE GENOMIC DNA]</scope>
    <source>
        <strain evidence="2 3">62-1032</strain>
    </source>
</reference>
<evidence type="ECO:0000256" key="1">
    <source>
        <dbReference type="SAM" id="MobiDB-lite"/>
    </source>
</evidence>
<feature type="region of interest" description="Disordered" evidence="1">
    <location>
        <begin position="374"/>
        <end position="448"/>
    </location>
</feature>
<evidence type="ECO:0000313" key="3">
    <source>
        <dbReference type="Proteomes" id="UP000193467"/>
    </source>
</evidence>
<feature type="region of interest" description="Disordered" evidence="1">
    <location>
        <begin position="1"/>
        <end position="126"/>
    </location>
</feature>
<feature type="region of interest" description="Disordered" evidence="1">
    <location>
        <begin position="231"/>
        <end position="296"/>
    </location>
</feature>
<sequence>MEQQHNSFDMQNSSAPRSAGHLEATELKDGRELDDTRGKGLLLEDDGVQNSLKGWRRDSSGLDEAVGIDSGQERRSPDSEVAREAAAEVARTGRLPLASSRSSRPSSRPSSPSPSSSSASHSPAIPSTFSSTASFFESVRTSLKTNLGVTMWRSSETANYAIAVCGRKQATACQWKLRVDKKGAGEDEEWVVSEEKSFQTHDHEVKLVPTRRRALLGSADEEEDYDLNSEYVARGETSSANARASPSSLRKRRATRSPCLLSWSSSSESDSESDASSPPSSARASQGTAPHIPNAPKVNDRYADLAAAVLSYEQIVVPILGVSVSSCVSEKKYRSGHAILGCNRRAGHQRLLCGYRIKLEKDEERNDWVVEQGSNLKHNHGPAQKILDDPSWRPHKKVGAGVVRKRARKEEPNKSESEESESSDDEVGAHAISHSPKARCPPPFVAPPSLPPLLTPSRPAPSIHRPPTISPPIAPLPSTSTFLPTLTLFLTALHPSLPGLASTLLKGGVRDRAILVGFVGMEEELRDKFLLEVEVGLLQRRLLGKVLREKKEAEGA</sequence>
<feature type="compositionally biased region" description="Polar residues" evidence="1">
    <location>
        <begin position="1"/>
        <end position="16"/>
    </location>
</feature>
<proteinExistence type="predicted"/>
<dbReference type="EMBL" id="MCGR01000128">
    <property type="protein sequence ID" value="ORY43584.1"/>
    <property type="molecule type" value="Genomic_DNA"/>
</dbReference>
<dbReference type="Proteomes" id="UP000193467">
    <property type="component" value="Unassembled WGS sequence"/>
</dbReference>
<feature type="compositionally biased region" description="Low complexity" evidence="1">
    <location>
        <begin position="98"/>
        <end position="126"/>
    </location>
</feature>
<accession>A0A1Y2C9Q2</accession>
<protein>
    <submittedName>
        <fullName evidence="2">Uncharacterized protein</fullName>
    </submittedName>
</protein>
<feature type="compositionally biased region" description="Basic and acidic residues" evidence="1">
    <location>
        <begin position="71"/>
        <end position="86"/>
    </location>
</feature>
<feature type="compositionally biased region" description="Pro residues" evidence="1">
    <location>
        <begin position="439"/>
        <end position="448"/>
    </location>
</feature>
<comment type="caution">
    <text evidence="2">The sequence shown here is derived from an EMBL/GenBank/DDBJ whole genome shotgun (WGS) entry which is preliminary data.</text>
</comment>
<feature type="compositionally biased region" description="Basic and acidic residues" evidence="1">
    <location>
        <begin position="408"/>
        <end position="417"/>
    </location>
</feature>
<keyword evidence="3" id="KW-1185">Reference proteome</keyword>
<dbReference type="AlphaFoldDB" id="A0A1Y2C9Q2"/>
<name>A0A1Y2C9Q2_9BASI</name>
<organism evidence="2 3">
    <name type="scientific">Leucosporidium creatinivorum</name>
    <dbReference type="NCBI Taxonomy" id="106004"/>
    <lineage>
        <taxon>Eukaryota</taxon>
        <taxon>Fungi</taxon>
        <taxon>Dikarya</taxon>
        <taxon>Basidiomycota</taxon>
        <taxon>Pucciniomycotina</taxon>
        <taxon>Microbotryomycetes</taxon>
        <taxon>Leucosporidiales</taxon>
        <taxon>Leucosporidium</taxon>
    </lineage>
</organism>
<dbReference type="OrthoDB" id="2530368at2759"/>
<evidence type="ECO:0000313" key="2">
    <source>
        <dbReference type="EMBL" id="ORY43584.1"/>
    </source>
</evidence>
<feature type="compositionally biased region" description="Low complexity" evidence="1">
    <location>
        <begin position="264"/>
        <end position="282"/>
    </location>
</feature>
<gene>
    <name evidence="2" type="ORF">BCR35DRAFT_336345</name>
</gene>
<dbReference type="InParanoid" id="A0A1Y2C9Q2"/>
<feature type="compositionally biased region" description="Basic residues" evidence="1">
    <location>
        <begin position="393"/>
        <end position="407"/>
    </location>
</feature>
<feature type="compositionally biased region" description="Basic and acidic residues" evidence="1">
    <location>
        <begin position="23"/>
        <end position="38"/>
    </location>
</feature>